<name>A0A1G6DUW0_9HYPH</name>
<dbReference type="InterPro" id="IPR036736">
    <property type="entry name" value="ACP-like_sf"/>
</dbReference>
<dbReference type="EMBL" id="FMXQ01000008">
    <property type="protein sequence ID" value="SDB48964.1"/>
    <property type="molecule type" value="Genomic_DNA"/>
</dbReference>
<sequence length="98" mass="10656">MQPLKTFVSASEDRLVALVEDILARNHPDGQTGRPPISTGQDLIEIGLTSVDMVNLMLAVEAEFDVTIPPVQITPENFRSVDSITTLVSRLLDPQEAA</sequence>
<dbReference type="InterPro" id="IPR009081">
    <property type="entry name" value="PP-bd_ACP"/>
</dbReference>
<keyword evidence="3" id="KW-1185">Reference proteome</keyword>
<dbReference type="Proteomes" id="UP000199071">
    <property type="component" value="Unassembled WGS sequence"/>
</dbReference>
<gene>
    <name evidence="2" type="ORF">SAMN02982931_03816</name>
</gene>
<dbReference type="PROSITE" id="PS50075">
    <property type="entry name" value="CARRIER"/>
    <property type="match status" value="1"/>
</dbReference>
<dbReference type="STRING" id="665467.SAMN02982931_03816"/>
<dbReference type="AlphaFoldDB" id="A0A1G6DUW0"/>
<organism evidence="2 3">
    <name type="scientific">Bauldia litoralis</name>
    <dbReference type="NCBI Taxonomy" id="665467"/>
    <lineage>
        <taxon>Bacteria</taxon>
        <taxon>Pseudomonadati</taxon>
        <taxon>Pseudomonadota</taxon>
        <taxon>Alphaproteobacteria</taxon>
        <taxon>Hyphomicrobiales</taxon>
        <taxon>Kaistiaceae</taxon>
        <taxon>Bauldia</taxon>
    </lineage>
</organism>
<protein>
    <submittedName>
        <fullName evidence="2">Phosphopantetheine attachment site</fullName>
    </submittedName>
</protein>
<proteinExistence type="predicted"/>
<reference evidence="2 3" key="1">
    <citation type="submission" date="2016-10" db="EMBL/GenBank/DDBJ databases">
        <authorList>
            <person name="de Groot N.N."/>
        </authorList>
    </citation>
    <scope>NUCLEOTIDE SEQUENCE [LARGE SCALE GENOMIC DNA]</scope>
    <source>
        <strain evidence="2 3">ATCC 35022</strain>
    </source>
</reference>
<evidence type="ECO:0000313" key="2">
    <source>
        <dbReference type="EMBL" id="SDB48964.1"/>
    </source>
</evidence>
<dbReference type="OrthoDB" id="8250336at2"/>
<accession>A0A1G6DUW0</accession>
<dbReference type="Gene3D" id="1.10.1200.10">
    <property type="entry name" value="ACP-like"/>
    <property type="match status" value="1"/>
</dbReference>
<evidence type="ECO:0000313" key="3">
    <source>
        <dbReference type="Proteomes" id="UP000199071"/>
    </source>
</evidence>
<dbReference type="SUPFAM" id="SSF47336">
    <property type="entry name" value="ACP-like"/>
    <property type="match status" value="1"/>
</dbReference>
<feature type="domain" description="Carrier" evidence="1">
    <location>
        <begin position="9"/>
        <end position="92"/>
    </location>
</feature>
<evidence type="ECO:0000259" key="1">
    <source>
        <dbReference type="PROSITE" id="PS50075"/>
    </source>
</evidence>
<dbReference type="Pfam" id="PF00550">
    <property type="entry name" value="PP-binding"/>
    <property type="match status" value="1"/>
</dbReference>